<evidence type="ECO:0000313" key="4">
    <source>
        <dbReference type="Proteomes" id="UP000693970"/>
    </source>
</evidence>
<evidence type="ECO:0000313" key="2">
    <source>
        <dbReference type="EMBL" id="KAG7337297.1"/>
    </source>
</evidence>
<feature type="compositionally biased region" description="Basic residues" evidence="1">
    <location>
        <begin position="107"/>
        <end position="117"/>
    </location>
</feature>
<reference evidence="2" key="2">
    <citation type="submission" date="2021-04" db="EMBL/GenBank/DDBJ databases">
        <authorList>
            <person name="Podell S."/>
        </authorList>
    </citation>
    <scope>NUCLEOTIDE SEQUENCE</scope>
    <source>
        <strain evidence="2">Hildebrandi</strain>
    </source>
</reference>
<dbReference type="EMBL" id="JAGRRH010000007">
    <property type="protein sequence ID" value="KAG7367486.1"/>
    <property type="molecule type" value="Genomic_DNA"/>
</dbReference>
<feature type="compositionally biased region" description="Polar residues" evidence="1">
    <location>
        <begin position="1"/>
        <end position="14"/>
    </location>
</feature>
<comment type="caution">
    <text evidence="2">The sequence shown here is derived from an EMBL/GenBank/DDBJ whole genome shotgun (WGS) entry which is preliminary data.</text>
</comment>
<reference evidence="2" key="1">
    <citation type="journal article" date="2021" name="Sci. Rep.">
        <title>Diploid genomic architecture of Nitzschia inconspicua, an elite biomass production diatom.</title>
        <authorList>
            <person name="Oliver A."/>
            <person name="Podell S."/>
            <person name="Pinowska A."/>
            <person name="Traller J.C."/>
            <person name="Smith S.R."/>
            <person name="McClure R."/>
            <person name="Beliaev A."/>
            <person name="Bohutskyi P."/>
            <person name="Hill E.A."/>
            <person name="Rabines A."/>
            <person name="Zheng H."/>
            <person name="Allen L.Z."/>
            <person name="Kuo A."/>
            <person name="Grigoriev I.V."/>
            <person name="Allen A.E."/>
            <person name="Hazlebeck D."/>
            <person name="Allen E.E."/>
        </authorList>
    </citation>
    <scope>NUCLEOTIDE SEQUENCE</scope>
    <source>
        <strain evidence="2">Hildebrandi</strain>
    </source>
</reference>
<dbReference type="OrthoDB" id="49472at2759"/>
<feature type="compositionally biased region" description="Polar residues" evidence="1">
    <location>
        <begin position="86"/>
        <end position="102"/>
    </location>
</feature>
<gene>
    <name evidence="2" type="ORF">IV203_004888</name>
    <name evidence="3" type="ORF">IV203_030157</name>
</gene>
<dbReference type="Proteomes" id="UP000693970">
    <property type="component" value="Unassembled WGS sequence"/>
</dbReference>
<proteinExistence type="predicted"/>
<feature type="compositionally biased region" description="Polar residues" evidence="1">
    <location>
        <begin position="222"/>
        <end position="240"/>
    </location>
</feature>
<protein>
    <submittedName>
        <fullName evidence="2">Uncharacterized protein</fullName>
    </submittedName>
</protein>
<evidence type="ECO:0000256" key="1">
    <source>
        <dbReference type="SAM" id="MobiDB-lite"/>
    </source>
</evidence>
<feature type="compositionally biased region" description="Low complexity" evidence="1">
    <location>
        <begin position="15"/>
        <end position="27"/>
    </location>
</feature>
<dbReference type="AlphaFoldDB" id="A0A9K3K5E3"/>
<sequence>MSLEPTNADVSISKTTAVTNDTSTDTSMIPAVIDDESLEEAALKGGDDDNNDDNDSDAAAAGDASIGIFDDDLPDYTPPLRIHSIRGTSEQPRLTGSNSQLQGLPALHHHHKTRRRSHDGGNSSRPGSRSGSESPSGGSRGSRPKYGHFDGGSSISSLEDAGIDIDILTDKMGVLELDLKTQQEIAHTLNKSLSNLPAVNERLCDETLEDVHAFSDVKGREQTGTLSRGGSITTGGEVSSNVLEPLEEIEEHDDDSAEGAVKITNLAEILEAPDEG</sequence>
<evidence type="ECO:0000313" key="3">
    <source>
        <dbReference type="EMBL" id="KAG7367486.1"/>
    </source>
</evidence>
<name>A0A9K3K5E3_9STRA</name>
<keyword evidence="4" id="KW-1185">Reference proteome</keyword>
<feature type="region of interest" description="Disordered" evidence="1">
    <location>
        <begin position="219"/>
        <end position="240"/>
    </location>
</feature>
<accession>A0A9K3K5E3</accession>
<feature type="compositionally biased region" description="Low complexity" evidence="1">
    <location>
        <begin position="57"/>
        <end position="68"/>
    </location>
</feature>
<dbReference type="EMBL" id="JAGRRH010000088">
    <property type="protein sequence ID" value="KAG7337297.1"/>
    <property type="molecule type" value="Genomic_DNA"/>
</dbReference>
<feature type="compositionally biased region" description="Low complexity" evidence="1">
    <location>
        <begin position="120"/>
        <end position="137"/>
    </location>
</feature>
<feature type="region of interest" description="Disordered" evidence="1">
    <location>
        <begin position="1"/>
        <end position="154"/>
    </location>
</feature>
<organism evidence="2 4">
    <name type="scientific">Nitzschia inconspicua</name>
    <dbReference type="NCBI Taxonomy" id="303405"/>
    <lineage>
        <taxon>Eukaryota</taxon>
        <taxon>Sar</taxon>
        <taxon>Stramenopiles</taxon>
        <taxon>Ochrophyta</taxon>
        <taxon>Bacillariophyta</taxon>
        <taxon>Bacillariophyceae</taxon>
        <taxon>Bacillariophycidae</taxon>
        <taxon>Bacillariales</taxon>
        <taxon>Bacillariaceae</taxon>
        <taxon>Nitzschia</taxon>
    </lineage>
</organism>